<dbReference type="InterPro" id="IPR036165">
    <property type="entry name" value="YefM-like_sf"/>
</dbReference>
<dbReference type="KEGG" id="pvw:HU752_009995"/>
<gene>
    <name evidence="2" type="ORF">HU752_009995</name>
</gene>
<dbReference type="Gene3D" id="3.40.1620.10">
    <property type="entry name" value="YefM-like domain"/>
    <property type="match status" value="1"/>
</dbReference>
<evidence type="ECO:0000313" key="3">
    <source>
        <dbReference type="Proteomes" id="UP000634530"/>
    </source>
</evidence>
<evidence type="ECO:0000256" key="1">
    <source>
        <dbReference type="ARBA" id="ARBA00009981"/>
    </source>
</evidence>
<organism evidence="2 3">
    <name type="scientific">Pseudomonas vanderleydeniana</name>
    <dbReference type="NCBI Taxonomy" id="2745495"/>
    <lineage>
        <taxon>Bacteria</taxon>
        <taxon>Pseudomonadati</taxon>
        <taxon>Pseudomonadota</taxon>
        <taxon>Gammaproteobacteria</taxon>
        <taxon>Pseudomonadales</taxon>
        <taxon>Pseudomonadaceae</taxon>
        <taxon>Pseudomonas</taxon>
    </lineage>
</organism>
<dbReference type="Proteomes" id="UP000634530">
    <property type="component" value="Chromosome"/>
</dbReference>
<dbReference type="SUPFAM" id="SSF143120">
    <property type="entry name" value="YefM-like"/>
    <property type="match status" value="1"/>
</dbReference>
<proteinExistence type="inferred from homology"/>
<comment type="similarity">
    <text evidence="1">Belongs to the phD/YefM antitoxin family.</text>
</comment>
<keyword evidence="3" id="KW-1185">Reference proteome</keyword>
<evidence type="ECO:0000313" key="2">
    <source>
        <dbReference type="EMBL" id="QXI30257.1"/>
    </source>
</evidence>
<sequence length="61" mass="6820">MQQVKYGVNDAQDSLEFILEQVTHGTEVVIVRHGIEIARITPVEGLANRGITPMSVPYELR</sequence>
<reference evidence="2 3" key="1">
    <citation type="journal article" date="2020" name="Microorganisms">
        <title>Reliable Identification of Environmental Pseudomonas Isolates Using the rpoD Gene.</title>
        <authorList>
            <consortium name="The Broad Institute Genome Sequencing Platform"/>
            <person name="Girard L."/>
            <person name="Lood C."/>
            <person name="Rokni-Zadeh H."/>
            <person name="van Noort V."/>
            <person name="Lavigne R."/>
            <person name="De Mot R."/>
        </authorList>
    </citation>
    <scope>NUCLEOTIDE SEQUENCE [LARGE SCALE GENOMIC DNA]</scope>
    <source>
        <strain evidence="2 3">RW8P3</strain>
    </source>
</reference>
<name>A0A9E6PPT4_9PSED</name>
<protein>
    <submittedName>
        <fullName evidence="2">Type II toxin-antitoxin system prevent-host-death family antitoxin</fullName>
    </submittedName>
</protein>
<reference evidence="2 3" key="2">
    <citation type="journal article" date="2021" name="Microorganisms">
        <title>The Ever-Expanding Pseudomonas Genus: Description of 43 New Species and Partition of the Pseudomonas putida Group.</title>
        <authorList>
            <person name="Girard L."/>
            <person name="Lood C."/>
            <person name="Hofte M."/>
            <person name="Vandamme P."/>
            <person name="Rokni-Zadeh H."/>
            <person name="van Noort V."/>
            <person name="Lavigne R."/>
            <person name="De Mot R."/>
        </authorList>
    </citation>
    <scope>NUCLEOTIDE SEQUENCE [LARGE SCALE GENOMIC DNA]</scope>
    <source>
        <strain evidence="2 3">RW8P3</strain>
    </source>
</reference>
<dbReference type="NCBIfam" id="TIGR01552">
    <property type="entry name" value="phd_fam"/>
    <property type="match status" value="1"/>
</dbReference>
<dbReference type="AlphaFoldDB" id="A0A9E6PPT4"/>
<dbReference type="EMBL" id="CP077093">
    <property type="protein sequence ID" value="QXI30257.1"/>
    <property type="molecule type" value="Genomic_DNA"/>
</dbReference>
<dbReference type="RefSeq" id="WP_186681862.1">
    <property type="nucleotide sequence ID" value="NZ_CP077093.1"/>
</dbReference>
<accession>A0A9E6PPT4</accession>